<feature type="region of interest" description="Disordered" evidence="1">
    <location>
        <begin position="35"/>
        <end position="91"/>
    </location>
</feature>
<feature type="compositionally biased region" description="Low complexity" evidence="1">
    <location>
        <begin position="48"/>
        <end position="62"/>
    </location>
</feature>
<evidence type="ECO:0000256" key="2">
    <source>
        <dbReference type="SAM" id="Phobius"/>
    </source>
</evidence>
<evidence type="ECO:0000256" key="1">
    <source>
        <dbReference type="SAM" id="MobiDB-lite"/>
    </source>
</evidence>
<keyword evidence="4" id="KW-1185">Reference proteome</keyword>
<evidence type="ECO:0000313" key="3">
    <source>
        <dbReference type="EMBL" id="KAG2454134.1"/>
    </source>
</evidence>
<keyword evidence="2" id="KW-0812">Transmembrane</keyword>
<gene>
    <name evidence="3" type="ORF">HYH02_001170</name>
</gene>
<keyword evidence="2" id="KW-0472">Membrane</keyword>
<reference evidence="3" key="1">
    <citation type="journal article" date="2020" name="bioRxiv">
        <title>Comparative genomics of Chlamydomonas.</title>
        <authorList>
            <person name="Craig R.J."/>
            <person name="Hasan A.R."/>
            <person name="Ness R.W."/>
            <person name="Keightley P.D."/>
        </authorList>
    </citation>
    <scope>NUCLEOTIDE SEQUENCE</scope>
    <source>
        <strain evidence="3">CCAP 11/173</strain>
    </source>
</reference>
<comment type="caution">
    <text evidence="3">The sequence shown here is derived from an EMBL/GenBank/DDBJ whole genome shotgun (WGS) entry which is preliminary data.</text>
</comment>
<evidence type="ECO:0000313" key="4">
    <source>
        <dbReference type="Proteomes" id="UP000613740"/>
    </source>
</evidence>
<keyword evidence="2" id="KW-1133">Transmembrane helix</keyword>
<proteinExistence type="predicted"/>
<organism evidence="3 4">
    <name type="scientific">Chlamydomonas schloesseri</name>
    <dbReference type="NCBI Taxonomy" id="2026947"/>
    <lineage>
        <taxon>Eukaryota</taxon>
        <taxon>Viridiplantae</taxon>
        <taxon>Chlorophyta</taxon>
        <taxon>core chlorophytes</taxon>
        <taxon>Chlorophyceae</taxon>
        <taxon>CS clade</taxon>
        <taxon>Chlamydomonadales</taxon>
        <taxon>Chlamydomonadaceae</taxon>
        <taxon>Chlamydomonas</taxon>
    </lineage>
</organism>
<protein>
    <submittedName>
        <fullName evidence="3">Uncharacterized protein</fullName>
    </submittedName>
</protein>
<sequence length="337" mass="33698">MIIGTLVGVSLIITSLVMVLLRRPAEVAKERAKAAKASAAGGEDRDAASSSDAEADADNAPPSESPTSGSKPAFMPGLRRAGRPGPGSAAAAVPAPTAAAAAAAAAAVKAQYSPAARRPLHAPMCSDTQAAEVGRLVGYYASAIPATPAEAARHAAAAFGLVGLDAEALGRMVEGAVAAGGSGAAAGGGGDPDGAEALGRMVLDSHAARYSHAELQARRAEQQQQEHGAPSAAAAPAEVMARAGAYTRPEVLQAVARRMRMDLVIPAQHLTPAAAISPEGARRARDEAAAAEVAARRAASGGALLRLLWAANLTDPGMSWAGFCVYAGVAQRMGLVE</sequence>
<name>A0A836BCV4_9CHLO</name>
<feature type="transmembrane region" description="Helical" evidence="2">
    <location>
        <begin position="6"/>
        <end position="23"/>
    </location>
</feature>
<dbReference type="Proteomes" id="UP000613740">
    <property type="component" value="Unassembled WGS sequence"/>
</dbReference>
<dbReference type="AlphaFoldDB" id="A0A836BCV4"/>
<dbReference type="EMBL" id="JAEHOD010000002">
    <property type="protein sequence ID" value="KAG2454134.1"/>
    <property type="molecule type" value="Genomic_DNA"/>
</dbReference>
<accession>A0A836BCV4</accession>